<dbReference type="GO" id="GO:0043165">
    <property type="term" value="P:Gram-negative-bacterium-type cell outer membrane assembly"/>
    <property type="evidence" value="ECO:0007669"/>
    <property type="project" value="UniProtKB-UniRule"/>
</dbReference>
<dbReference type="InterPro" id="IPR011047">
    <property type="entry name" value="Quinoprotein_ADH-like_sf"/>
</dbReference>
<feature type="signal peptide" evidence="4">
    <location>
        <begin position="1"/>
        <end position="29"/>
    </location>
</feature>
<dbReference type="InterPro" id="IPR018391">
    <property type="entry name" value="PQQ_b-propeller_rpt"/>
</dbReference>
<dbReference type="InterPro" id="IPR002372">
    <property type="entry name" value="PQQ_rpt_dom"/>
</dbReference>
<accession>A0A4R6PQA4</accession>
<name>A0A4R6PQA4_9GAMM</name>
<dbReference type="Pfam" id="PF13360">
    <property type="entry name" value="PQQ_2"/>
    <property type="match status" value="1"/>
</dbReference>
<comment type="caution">
    <text evidence="6">The sequence shown here is derived from an EMBL/GenBank/DDBJ whole genome shotgun (WGS) entry which is preliminary data.</text>
</comment>
<evidence type="ECO:0000313" key="6">
    <source>
        <dbReference type="EMBL" id="TDP40158.1"/>
    </source>
</evidence>
<dbReference type="NCBIfam" id="TIGR03300">
    <property type="entry name" value="assembly_YfgL"/>
    <property type="match status" value="1"/>
</dbReference>
<dbReference type="SMART" id="SM00564">
    <property type="entry name" value="PQQ"/>
    <property type="match status" value="7"/>
</dbReference>
<feature type="chain" id="PRO_5021056968" description="Outer membrane protein assembly factor BamB" evidence="4">
    <location>
        <begin position="30"/>
        <end position="415"/>
    </location>
</feature>
<evidence type="ECO:0000256" key="1">
    <source>
        <dbReference type="ARBA" id="ARBA00022729"/>
    </source>
</evidence>
<dbReference type="SUPFAM" id="SSF50998">
    <property type="entry name" value="Quinoprotein alcohol dehydrogenase-like"/>
    <property type="match status" value="1"/>
</dbReference>
<keyword evidence="7" id="KW-1185">Reference proteome</keyword>
<evidence type="ECO:0000256" key="3">
    <source>
        <dbReference type="ARBA" id="ARBA00023237"/>
    </source>
</evidence>
<dbReference type="Proteomes" id="UP000295531">
    <property type="component" value="Unassembled WGS sequence"/>
</dbReference>
<dbReference type="HAMAP" id="MF_00923">
    <property type="entry name" value="OM_assembly_BamB"/>
    <property type="match status" value="1"/>
</dbReference>
<evidence type="ECO:0000259" key="5">
    <source>
        <dbReference type="Pfam" id="PF13360"/>
    </source>
</evidence>
<protein>
    <recommendedName>
        <fullName evidence="4">Outer membrane protein assembly factor BamB</fullName>
    </recommendedName>
</protein>
<dbReference type="GO" id="GO:0009279">
    <property type="term" value="C:cell outer membrane"/>
    <property type="evidence" value="ECO:0007669"/>
    <property type="project" value="UniProtKB-SubCell"/>
</dbReference>
<dbReference type="PANTHER" id="PTHR34512">
    <property type="entry name" value="CELL SURFACE PROTEIN"/>
    <property type="match status" value="1"/>
</dbReference>
<reference evidence="6 7" key="1">
    <citation type="submission" date="2019-03" db="EMBL/GenBank/DDBJ databases">
        <title>Freshwater and sediment microbial communities from various areas in North America, analyzing microbe dynamics in response to fracking.</title>
        <authorList>
            <person name="Lamendella R."/>
        </authorList>
    </citation>
    <scope>NUCLEOTIDE SEQUENCE [LARGE SCALE GENOMIC DNA]</scope>
    <source>
        <strain evidence="6 7">18_TX</strain>
    </source>
</reference>
<evidence type="ECO:0000256" key="4">
    <source>
        <dbReference type="HAMAP-Rule" id="MF_00923"/>
    </source>
</evidence>
<feature type="domain" description="Pyrrolo-quinoline quinone repeat" evidence="5">
    <location>
        <begin position="84"/>
        <end position="338"/>
    </location>
</feature>
<dbReference type="GO" id="GO:0051205">
    <property type="term" value="P:protein insertion into membrane"/>
    <property type="evidence" value="ECO:0007669"/>
    <property type="project" value="UniProtKB-UniRule"/>
</dbReference>
<keyword evidence="2 4" id="KW-0472">Membrane</keyword>
<dbReference type="EMBL" id="SNXI01000002">
    <property type="protein sequence ID" value="TDP40158.1"/>
    <property type="molecule type" value="Genomic_DNA"/>
</dbReference>
<dbReference type="AlphaFoldDB" id="A0A4R6PQA4"/>
<dbReference type="PANTHER" id="PTHR34512:SF30">
    <property type="entry name" value="OUTER MEMBRANE PROTEIN ASSEMBLY FACTOR BAMB"/>
    <property type="match status" value="1"/>
</dbReference>
<keyword evidence="3 4" id="KW-0998">Cell outer membrane</keyword>
<dbReference type="Gene3D" id="2.130.10.10">
    <property type="entry name" value="YVTN repeat-like/Quinoprotein amine dehydrogenase"/>
    <property type="match status" value="1"/>
</dbReference>
<dbReference type="NCBIfam" id="NF008351">
    <property type="entry name" value="PRK11138.1"/>
    <property type="match status" value="1"/>
</dbReference>
<comment type="function">
    <text evidence="4">Part of the outer membrane protein assembly complex, which is involved in assembly and insertion of beta-barrel proteins into the outer membrane.</text>
</comment>
<comment type="similarity">
    <text evidence="4">Belongs to the BamB family.</text>
</comment>
<dbReference type="InterPro" id="IPR015943">
    <property type="entry name" value="WD40/YVTN_repeat-like_dom_sf"/>
</dbReference>
<organism evidence="6 7">
    <name type="scientific">Idiomarina aquatica</name>
    <dbReference type="NCBI Taxonomy" id="1327752"/>
    <lineage>
        <taxon>Bacteria</taxon>
        <taxon>Pseudomonadati</taxon>
        <taxon>Pseudomonadota</taxon>
        <taxon>Gammaproteobacteria</taxon>
        <taxon>Alteromonadales</taxon>
        <taxon>Idiomarinaceae</taxon>
        <taxon>Idiomarina</taxon>
    </lineage>
</organism>
<keyword evidence="1 4" id="KW-0732">Signal</keyword>
<dbReference type="RefSeq" id="WP_133538633.1">
    <property type="nucleotide sequence ID" value="NZ_SNXI01000002.1"/>
</dbReference>
<gene>
    <name evidence="4" type="primary">bamB</name>
    <name evidence="6" type="ORF">DEU29_10258</name>
</gene>
<proteinExistence type="inferred from homology"/>
<sequence length="415" mass="44745" precursor="true">MQLLQTFKKSRTLLSVVAFATLLSGCSLFGDDDEEIKVAPLQPINSTLTAKVKWDRSVGDGVDEFFSRLNPVVDYGNVYAADRQGAVMAFNKESGEKVWSVELHDLIDINEADDEGWFSGIFSSPFPARISGGLVAAYDKIFLGTENGDLVALDAHTGELVWHVEVGNEVNADPAVGEGRVVVHTGGGQVISYDAENGEQQWQYEYQTPTLTLRGSSAPTIASGGVILGDGNGTASILIANNGQQAWTQNVGTPSGATELEALADIDANPVVVGGVIYMIAYNGELVALELRSGEVRWKRDYSAFENLLVRGGRIYLTDHQSHVYGLNQDGGIELWSNNAMFGRKLTGAAWHDGFIVVGDFEGYLHWLNPTNGQIEGRYEVGGDGIYAQPVVDGTTLYTQTRDGELVAIEINSGS</sequence>
<dbReference type="OrthoDB" id="5173551at2"/>
<evidence type="ECO:0000256" key="2">
    <source>
        <dbReference type="ARBA" id="ARBA00023136"/>
    </source>
</evidence>
<dbReference type="InterPro" id="IPR017687">
    <property type="entry name" value="BamB"/>
</dbReference>
<comment type="subunit">
    <text evidence="4">Part of the Bam complex.</text>
</comment>
<comment type="subcellular location">
    <subcellularLocation>
        <location evidence="4">Cell outer membrane</location>
    </subcellularLocation>
</comment>
<evidence type="ECO:0000313" key="7">
    <source>
        <dbReference type="Proteomes" id="UP000295531"/>
    </source>
</evidence>